<gene>
    <name evidence="1" type="ORF">HZT40_18130</name>
</gene>
<dbReference type="Proteomes" id="UP000510621">
    <property type="component" value="Chromosome"/>
</dbReference>
<organism evidence="1 2">
    <name type="scientific">Candidatus Thiothrix singaporensis</name>
    <dbReference type="NCBI Taxonomy" id="2799669"/>
    <lineage>
        <taxon>Bacteria</taxon>
        <taxon>Pseudomonadati</taxon>
        <taxon>Pseudomonadota</taxon>
        <taxon>Gammaproteobacteria</taxon>
        <taxon>Thiotrichales</taxon>
        <taxon>Thiotrichaceae</taxon>
        <taxon>Thiothrix</taxon>
    </lineage>
</organism>
<dbReference type="EMBL" id="CP059265">
    <property type="protein sequence ID" value="QLQ33189.1"/>
    <property type="molecule type" value="Genomic_DNA"/>
</dbReference>
<sequence length="99" mass="11556">MHKMLLSKYWNALIGGYWENDLWVQNQKLLSLPLADRQEFYLQVMLHCKLDTSSATMFAEIAGKDSQSFKAFLNSFMLQEGYQILDEPKRRGSLLGFIF</sequence>
<dbReference type="AlphaFoldDB" id="A0A7L6AVP1"/>
<evidence type="ECO:0000313" key="2">
    <source>
        <dbReference type="Proteomes" id="UP000510621"/>
    </source>
</evidence>
<reference evidence="1" key="1">
    <citation type="submission" date="2020-06" db="EMBL/GenBank/DDBJ databases">
        <title>Analysis procedures for assessing recovery of high quality, complete, closed genomes from Nanopore long read metagenome sequencing.</title>
        <authorList>
            <person name="Bessarab I."/>
            <person name="Arumugam K."/>
            <person name="Haryono M."/>
            <person name="Liu X."/>
            <person name="Roy S."/>
            <person name="Zuniga-Montanez R.E."/>
            <person name="Qiu G."/>
            <person name="Drautz-Moses D.I."/>
            <person name="Law Y.Y."/>
            <person name="Wuertz S."/>
            <person name="Lauro F.M."/>
            <person name="Huson D.H."/>
            <person name="Williams R.B."/>
        </authorList>
    </citation>
    <scope>NUCLEOTIDE SEQUENCE [LARGE SCALE GENOMIC DNA]</scope>
    <source>
        <strain evidence="1">SSD2</strain>
    </source>
</reference>
<evidence type="ECO:0000313" key="1">
    <source>
        <dbReference type="EMBL" id="QLQ33189.1"/>
    </source>
</evidence>
<protein>
    <submittedName>
        <fullName evidence="1">Uncharacterized protein</fullName>
    </submittedName>
</protein>
<proteinExistence type="predicted"/>
<accession>A0A7L6AVP1</accession>
<name>A0A7L6AVP1_9GAMM</name>
<dbReference type="KEGG" id="this:HZT40_18130"/>
<keyword evidence="2" id="KW-1185">Reference proteome</keyword>